<feature type="transmembrane region" description="Helical" evidence="1">
    <location>
        <begin position="268"/>
        <end position="287"/>
    </location>
</feature>
<keyword evidence="1" id="KW-1133">Transmembrane helix</keyword>
<proteinExistence type="predicted"/>
<organism evidence="2">
    <name type="scientific">Triticum aestivum</name>
    <name type="common">Wheat</name>
    <dbReference type="NCBI Taxonomy" id="4565"/>
    <lineage>
        <taxon>Eukaryota</taxon>
        <taxon>Viridiplantae</taxon>
        <taxon>Streptophyta</taxon>
        <taxon>Embryophyta</taxon>
        <taxon>Tracheophyta</taxon>
        <taxon>Spermatophyta</taxon>
        <taxon>Magnoliopsida</taxon>
        <taxon>Liliopsida</taxon>
        <taxon>Poales</taxon>
        <taxon>Poaceae</taxon>
        <taxon>BOP clade</taxon>
        <taxon>Pooideae</taxon>
        <taxon>Triticodae</taxon>
        <taxon>Triticeae</taxon>
        <taxon>Triticinae</taxon>
        <taxon>Triticum</taxon>
    </lineage>
</organism>
<name>A0A3B6I2S7_WHEAT</name>
<feature type="transmembrane region" description="Helical" evidence="1">
    <location>
        <begin position="308"/>
        <end position="327"/>
    </location>
</feature>
<dbReference type="Gramene" id="TraesWEE_scaffold_100402_01G000100.1">
    <property type="protein sequence ID" value="TraesWEE_scaffold_100402_01G000100.1"/>
    <property type="gene ID" value="TraesWEE_scaffold_100402_01G000100"/>
</dbReference>
<keyword evidence="1" id="KW-0472">Membrane</keyword>
<feature type="transmembrane region" description="Helical" evidence="1">
    <location>
        <begin position="405"/>
        <end position="423"/>
    </location>
</feature>
<sequence length="473" mass="50791">MGLMKSPTNVGYLSALYMHVNFVANHYIDPIRSFASPNWQCCFRVICFGISLKNAPVFKPATGGQELKQAACEPKLHQVISGRFSVFVQMAAELMNRSRSLAEGAVVMVCPVLLALSLDKVDLKVYGRPAFFAMLAMAGITLITAICPLLVCCFTKRFPNMGNIEPAPVTASLATLSSSCLLILACFMAQLVVSKQVLIAVGVLCGAFILVRAVSYCLGGNGDPYSPDLHKVLDESHEFLTGVTGILFLGLEGLALEGHENQMVQKVGLVGTISFIVCALGVCMMYLEMIPPLYFKKRGEGEIVCLTLMLDSIMAGGTFTVLMVVMLKLMGPPALMLFAPPALIIVELAYQMAVDRRSLLADQAPGAVQASTTASLELTRVTFTGFLAVSITAIRNTSPSMLTSCFLLFAASAIVFGLSWRLLSQTQIRNRLAHRALSDLVASSADLASLCTHFCIVITTILFLAMAGTARGK</sequence>
<keyword evidence="1" id="KW-0812">Transmembrane</keyword>
<dbReference type="Gramene" id="TraesCS4A02G330900.1">
    <property type="protein sequence ID" value="TraesCS4A02G330900.1"/>
    <property type="gene ID" value="TraesCS4A02G330900"/>
</dbReference>
<reference evidence="2" key="2">
    <citation type="submission" date="2018-10" db="UniProtKB">
        <authorList>
            <consortium name="EnsemblPlants"/>
        </authorList>
    </citation>
    <scope>IDENTIFICATION</scope>
</reference>
<feature type="transmembrane region" description="Helical" evidence="1">
    <location>
        <begin position="100"/>
        <end position="118"/>
    </location>
</feature>
<dbReference type="Gramene" id="TraesCLE_scaffold_077190_01G000300.1">
    <property type="protein sequence ID" value="TraesCLE_scaffold_077190_01G000300.1"/>
    <property type="gene ID" value="TraesCLE_scaffold_077190_01G000300"/>
</dbReference>
<dbReference type="Proteomes" id="UP000019116">
    <property type="component" value="Chromosome 4A"/>
</dbReference>
<feature type="transmembrane region" description="Helical" evidence="1">
    <location>
        <begin position="130"/>
        <end position="155"/>
    </location>
</feature>
<evidence type="ECO:0000313" key="3">
    <source>
        <dbReference type="Proteomes" id="UP000019116"/>
    </source>
</evidence>
<reference evidence="2" key="1">
    <citation type="submission" date="2018-08" db="EMBL/GenBank/DDBJ databases">
        <authorList>
            <person name="Rossello M."/>
        </authorList>
    </citation>
    <scope>NUCLEOTIDE SEQUENCE [LARGE SCALE GENOMIC DNA]</scope>
    <source>
        <strain evidence="2">cv. Chinese Spring</strain>
    </source>
</reference>
<dbReference type="AlphaFoldDB" id="A0A3B6I2S7"/>
<dbReference type="Gramene" id="TraesCS4A03G0821400.1">
    <property type="protein sequence ID" value="TraesCS4A03G0821400.1.CDS"/>
    <property type="gene ID" value="TraesCS4A03G0821400"/>
</dbReference>
<dbReference type="OrthoDB" id="656344at2759"/>
<dbReference type="OMA" id="PIFMLVM"/>
<evidence type="ECO:0000313" key="2">
    <source>
        <dbReference type="EnsemblPlants" id="TraesCS4A02G330900.1"/>
    </source>
</evidence>
<keyword evidence="3" id="KW-1185">Reference proteome</keyword>
<feature type="transmembrane region" description="Helical" evidence="1">
    <location>
        <begin position="197"/>
        <end position="218"/>
    </location>
</feature>
<feature type="transmembrane region" description="Helical" evidence="1">
    <location>
        <begin position="447"/>
        <end position="467"/>
    </location>
</feature>
<protein>
    <submittedName>
        <fullName evidence="2">Uncharacterized protein</fullName>
    </submittedName>
</protein>
<dbReference type="EnsemblPlants" id="TraesCS4A02G330900.1">
    <property type="protein sequence ID" value="TraesCS4A02G330900.1"/>
    <property type="gene ID" value="TraesCS4A02G330900"/>
</dbReference>
<feature type="transmembrane region" description="Helical" evidence="1">
    <location>
        <begin position="333"/>
        <end position="350"/>
    </location>
</feature>
<dbReference type="Gramene" id="TraesROB_scaffold_086513_01G000200.1">
    <property type="protein sequence ID" value="TraesROB_scaffold_086513_01G000200.1"/>
    <property type="gene ID" value="TraesROB_scaffold_086513_01G000200"/>
</dbReference>
<accession>A0A3B6I2S7</accession>
<feature type="transmembrane region" description="Helical" evidence="1">
    <location>
        <begin position="239"/>
        <end position="256"/>
    </location>
</feature>
<evidence type="ECO:0000256" key="1">
    <source>
        <dbReference type="SAM" id="Phobius"/>
    </source>
</evidence>
<dbReference type="STRING" id="4565.A0A3B6I2S7"/>
<dbReference type="Gramene" id="TraesCAD_scaffold_072730_01G000300.1">
    <property type="protein sequence ID" value="TraesCAD_scaffold_072730_01G000300.1"/>
    <property type="gene ID" value="TraesCAD_scaffold_072730_01G000300"/>
</dbReference>